<comment type="caution">
    <text evidence="10">The sequence shown here is derived from an EMBL/GenBank/DDBJ whole genome shotgun (WGS) entry which is preliminary data.</text>
</comment>
<dbReference type="Pfam" id="PF02397">
    <property type="entry name" value="Bac_transf"/>
    <property type="match status" value="1"/>
</dbReference>
<dbReference type="GO" id="GO:0016780">
    <property type="term" value="F:phosphotransferase activity, for other substituted phosphate groups"/>
    <property type="evidence" value="ECO:0007669"/>
    <property type="project" value="TreeGrafter"/>
</dbReference>
<dbReference type="EMBL" id="WJIF01000004">
    <property type="protein sequence ID" value="MRG60107.1"/>
    <property type="molecule type" value="Genomic_DNA"/>
</dbReference>
<feature type="transmembrane region" description="Helical" evidence="8">
    <location>
        <begin position="322"/>
        <end position="343"/>
    </location>
</feature>
<dbReference type="AlphaFoldDB" id="A0A6I2F8J9"/>
<feature type="region of interest" description="Disordered" evidence="7">
    <location>
        <begin position="1"/>
        <end position="38"/>
    </location>
</feature>
<evidence type="ECO:0000313" key="10">
    <source>
        <dbReference type="EMBL" id="MRG60107.1"/>
    </source>
</evidence>
<feature type="compositionally biased region" description="Low complexity" evidence="7">
    <location>
        <begin position="14"/>
        <end position="31"/>
    </location>
</feature>
<evidence type="ECO:0000256" key="8">
    <source>
        <dbReference type="SAM" id="Phobius"/>
    </source>
</evidence>
<dbReference type="Pfam" id="PF13727">
    <property type="entry name" value="CoA_binding_3"/>
    <property type="match status" value="1"/>
</dbReference>
<feature type="transmembrane region" description="Helical" evidence="8">
    <location>
        <begin position="82"/>
        <end position="100"/>
    </location>
</feature>
<evidence type="ECO:0000256" key="3">
    <source>
        <dbReference type="ARBA" id="ARBA00022679"/>
    </source>
</evidence>
<name>A0A6I2F8J9_9MICO</name>
<evidence type="ECO:0000256" key="1">
    <source>
        <dbReference type="ARBA" id="ARBA00004141"/>
    </source>
</evidence>
<keyword evidence="5 8" id="KW-1133">Transmembrane helix</keyword>
<evidence type="ECO:0000256" key="4">
    <source>
        <dbReference type="ARBA" id="ARBA00022692"/>
    </source>
</evidence>
<evidence type="ECO:0000256" key="7">
    <source>
        <dbReference type="SAM" id="MobiDB-lite"/>
    </source>
</evidence>
<proteinExistence type="inferred from homology"/>
<evidence type="ECO:0000256" key="2">
    <source>
        <dbReference type="ARBA" id="ARBA00006464"/>
    </source>
</evidence>
<evidence type="ECO:0000256" key="5">
    <source>
        <dbReference type="ARBA" id="ARBA00022989"/>
    </source>
</evidence>
<feature type="transmembrane region" description="Helical" evidence="8">
    <location>
        <begin position="146"/>
        <end position="166"/>
    </location>
</feature>
<protein>
    <submittedName>
        <fullName evidence="10">Exopolysaccharide biosynthesis polyprenyl glycosylphosphotransferase</fullName>
    </submittedName>
</protein>
<keyword evidence="6 8" id="KW-0472">Membrane</keyword>
<feature type="transmembrane region" description="Helical" evidence="8">
    <location>
        <begin position="121"/>
        <end position="140"/>
    </location>
</feature>
<dbReference type="GO" id="GO:0016020">
    <property type="term" value="C:membrane"/>
    <property type="evidence" value="ECO:0007669"/>
    <property type="project" value="UniProtKB-SubCell"/>
</dbReference>
<keyword evidence="4 8" id="KW-0812">Transmembrane</keyword>
<keyword evidence="3 10" id="KW-0808">Transferase</keyword>
<comment type="similarity">
    <text evidence="2">Belongs to the bacterial sugar transferase family.</text>
</comment>
<sequence length="510" mass="55682">MSSVPTPADPGDNARLAPPARGRDAAAASRSTQLRGTTGSKALQRYRDRLRFTDTVLVAASVLASVWIRLLVEGPAVAEEPALQYIGVPVLIAAIWSIALTVFRTRDPHAAGAGATEYKRVANATAAAFGVLAFLLLLIGADSPRWYFIVALPAGGGALLLARWLWRKWLLHQRVRGHYLSRAIVIGTLADVGYVVRQVERNTAAGFHVIGVVSDDAPTTTLELGGAELPVLASVADAAGAATEARADAVIVTGDLGSDGDRLRRLGWDLEGTNTELVLSSRLTDVAGPRIHFRPVEGLPLLHVEIPVFDGVRHVAKRAFDVVFAGLALLLVAPVMLVVAMVIRLDDGGPIFFRQTRCGRDGQTFEMLKFRSMCLDAEERLSELRDRNEGNGLLFKVRDDPRVTRIGRILRAHSLDELPQFWNILIGEMSVVGPRPPLVAEADAYDGVVSRRLMIKPGLTGLWQISGRSDLDWEESVRLDLYYVENWSLTGDLMIIWRTVRSVLKRDGAY</sequence>
<dbReference type="InterPro" id="IPR003362">
    <property type="entry name" value="Bact_transf"/>
</dbReference>
<dbReference type="Proteomes" id="UP000431080">
    <property type="component" value="Unassembled WGS sequence"/>
</dbReference>
<feature type="transmembrane region" description="Helical" evidence="8">
    <location>
        <begin position="50"/>
        <end position="70"/>
    </location>
</feature>
<comment type="subcellular location">
    <subcellularLocation>
        <location evidence="1">Membrane</location>
        <topology evidence="1">Multi-pass membrane protein</topology>
    </subcellularLocation>
</comment>
<keyword evidence="11" id="KW-1185">Reference proteome</keyword>
<gene>
    <name evidence="10" type="ORF">GE115_09520</name>
</gene>
<evidence type="ECO:0000313" key="11">
    <source>
        <dbReference type="Proteomes" id="UP000431080"/>
    </source>
</evidence>
<evidence type="ECO:0000256" key="6">
    <source>
        <dbReference type="ARBA" id="ARBA00023136"/>
    </source>
</evidence>
<dbReference type="InterPro" id="IPR017475">
    <property type="entry name" value="EPS_sugar_tfrase"/>
</dbReference>
<reference evidence="10 11" key="1">
    <citation type="submission" date="2019-10" db="EMBL/GenBank/DDBJ databases">
        <authorList>
            <person name="Nie G."/>
            <person name="Ming H."/>
            <person name="Yi B."/>
        </authorList>
    </citation>
    <scope>NUCLEOTIDE SEQUENCE [LARGE SCALE GENOMIC DNA]</scope>
    <source>
        <strain evidence="10 11">CFH 90414</strain>
    </source>
</reference>
<accession>A0A6I2F8J9</accession>
<evidence type="ECO:0000259" key="9">
    <source>
        <dbReference type="Pfam" id="PF02397"/>
    </source>
</evidence>
<dbReference type="PANTHER" id="PTHR30576:SF10">
    <property type="entry name" value="SLL5057 PROTEIN"/>
    <property type="match status" value="1"/>
</dbReference>
<feature type="domain" description="Bacterial sugar transferase" evidence="9">
    <location>
        <begin position="317"/>
        <end position="505"/>
    </location>
</feature>
<dbReference type="PANTHER" id="PTHR30576">
    <property type="entry name" value="COLANIC BIOSYNTHESIS UDP-GLUCOSE LIPID CARRIER TRANSFERASE"/>
    <property type="match status" value="1"/>
</dbReference>
<organism evidence="10 11">
    <name type="scientific">Agromyces agglutinans</name>
    <dbReference type="NCBI Taxonomy" id="2662258"/>
    <lineage>
        <taxon>Bacteria</taxon>
        <taxon>Bacillati</taxon>
        <taxon>Actinomycetota</taxon>
        <taxon>Actinomycetes</taxon>
        <taxon>Micrococcales</taxon>
        <taxon>Microbacteriaceae</taxon>
        <taxon>Agromyces</taxon>
    </lineage>
</organism>
<dbReference type="NCBIfam" id="TIGR03025">
    <property type="entry name" value="EPS_sugtrans"/>
    <property type="match status" value="1"/>
</dbReference>